<sequence length="61" mass="6918">MIESPLRRIIGGKSNGQYEKAGAAAEYRLRGIAKKAARYKNPGFFDSSAKTHNNMLRYEKR</sequence>
<name>A0A916VKB7_9GAMM</name>
<protein>
    <submittedName>
        <fullName evidence="1">Uncharacterized protein</fullName>
    </submittedName>
</protein>
<evidence type="ECO:0000313" key="2">
    <source>
        <dbReference type="Proteomes" id="UP000627715"/>
    </source>
</evidence>
<comment type="caution">
    <text evidence="1">The sequence shown here is derived from an EMBL/GenBank/DDBJ whole genome shotgun (WGS) entry which is preliminary data.</text>
</comment>
<gene>
    <name evidence="1" type="ORF">GCM10011403_29900</name>
</gene>
<reference evidence="1" key="2">
    <citation type="submission" date="2020-09" db="EMBL/GenBank/DDBJ databases">
        <authorList>
            <person name="Sun Q."/>
            <person name="Zhou Y."/>
        </authorList>
    </citation>
    <scope>NUCLEOTIDE SEQUENCE</scope>
    <source>
        <strain evidence="1">CGMCC 1.15425</strain>
    </source>
</reference>
<reference evidence="1" key="1">
    <citation type="journal article" date="2014" name="Int. J. Syst. Evol. Microbiol.">
        <title>Complete genome sequence of Corynebacterium casei LMG S-19264T (=DSM 44701T), isolated from a smear-ripened cheese.</title>
        <authorList>
            <consortium name="US DOE Joint Genome Institute (JGI-PGF)"/>
            <person name="Walter F."/>
            <person name="Albersmeier A."/>
            <person name="Kalinowski J."/>
            <person name="Ruckert C."/>
        </authorList>
    </citation>
    <scope>NUCLEOTIDE SEQUENCE</scope>
    <source>
        <strain evidence="1">CGMCC 1.15425</strain>
    </source>
</reference>
<dbReference type="AlphaFoldDB" id="A0A916VKB7"/>
<accession>A0A916VKB7</accession>
<dbReference type="EMBL" id="BMIY01000018">
    <property type="protein sequence ID" value="GFZ84445.1"/>
    <property type="molecule type" value="Genomic_DNA"/>
</dbReference>
<keyword evidence="2" id="KW-1185">Reference proteome</keyword>
<evidence type="ECO:0000313" key="1">
    <source>
        <dbReference type="EMBL" id="GFZ84445.1"/>
    </source>
</evidence>
<organism evidence="1 2">
    <name type="scientific">Pseudohongiella nitratireducens</name>
    <dbReference type="NCBI Taxonomy" id="1768907"/>
    <lineage>
        <taxon>Bacteria</taxon>
        <taxon>Pseudomonadati</taxon>
        <taxon>Pseudomonadota</taxon>
        <taxon>Gammaproteobacteria</taxon>
        <taxon>Pseudomonadales</taxon>
        <taxon>Pseudohongiellaceae</taxon>
        <taxon>Pseudohongiella</taxon>
    </lineage>
</organism>
<dbReference type="Proteomes" id="UP000627715">
    <property type="component" value="Unassembled WGS sequence"/>
</dbReference>
<proteinExistence type="predicted"/>